<name>A0A2T4YMW7_9SPHN</name>
<organism evidence="2 3">
    <name type="scientific">Sphingomonas aerolata</name>
    <dbReference type="NCBI Taxonomy" id="185951"/>
    <lineage>
        <taxon>Bacteria</taxon>
        <taxon>Pseudomonadati</taxon>
        <taxon>Pseudomonadota</taxon>
        <taxon>Alphaproteobacteria</taxon>
        <taxon>Sphingomonadales</taxon>
        <taxon>Sphingomonadaceae</taxon>
        <taxon>Sphingomonas</taxon>
    </lineage>
</organism>
<feature type="compositionally biased region" description="Basic and acidic residues" evidence="1">
    <location>
        <begin position="16"/>
        <end position="27"/>
    </location>
</feature>
<proteinExistence type="predicted"/>
<evidence type="ECO:0000313" key="3">
    <source>
        <dbReference type="Proteomes" id="UP000240996"/>
    </source>
</evidence>
<reference evidence="2 3" key="1">
    <citation type="submission" date="2018-04" db="EMBL/GenBank/DDBJ databases">
        <title>Genomic Encyclopedia of Type Strains, Phase III (KMG-III): the genomes of soil and plant-associated and newly described type strains.</title>
        <authorList>
            <person name="Whitman W."/>
        </authorList>
    </citation>
    <scope>NUCLEOTIDE SEQUENCE [LARGE SCALE GENOMIC DNA]</scope>
    <source>
        <strain evidence="2 3">NW12</strain>
    </source>
</reference>
<accession>A0A2T4YMW7</accession>
<feature type="region of interest" description="Disordered" evidence="1">
    <location>
        <begin position="1"/>
        <end position="27"/>
    </location>
</feature>
<keyword evidence="3" id="KW-1185">Reference proteome</keyword>
<dbReference type="EMBL" id="PZZN01000003">
    <property type="protein sequence ID" value="PTM44750.1"/>
    <property type="molecule type" value="Genomic_DNA"/>
</dbReference>
<dbReference type="AlphaFoldDB" id="A0A2T4YMW7"/>
<protein>
    <submittedName>
        <fullName evidence="2">Uncharacterized protein</fullName>
    </submittedName>
</protein>
<evidence type="ECO:0000256" key="1">
    <source>
        <dbReference type="SAM" id="MobiDB-lite"/>
    </source>
</evidence>
<dbReference type="Proteomes" id="UP000240996">
    <property type="component" value="Unassembled WGS sequence"/>
</dbReference>
<dbReference type="RefSeq" id="WP_167396772.1">
    <property type="nucleotide sequence ID" value="NZ_PZZN01000003.1"/>
</dbReference>
<evidence type="ECO:0000313" key="2">
    <source>
        <dbReference type="EMBL" id="PTM44750.1"/>
    </source>
</evidence>
<comment type="caution">
    <text evidence="2">The sequence shown here is derived from an EMBL/GenBank/DDBJ whole genome shotgun (WGS) entry which is preliminary data.</text>
</comment>
<gene>
    <name evidence="2" type="ORF">C8J24_2960</name>
</gene>
<sequence length="50" mass="5502">MSKTENARYKKLSAKGKTEYGRDRAKDADANGGTFDATLAKLHAGFYDTM</sequence>